<dbReference type="PANTHER" id="PTHR34220">
    <property type="entry name" value="SENSOR HISTIDINE KINASE YPDA"/>
    <property type="match status" value="1"/>
</dbReference>
<feature type="transmembrane region" description="Helical" evidence="4">
    <location>
        <begin position="20"/>
        <end position="38"/>
    </location>
</feature>
<proteinExistence type="predicted"/>
<evidence type="ECO:0000256" key="2">
    <source>
        <dbReference type="ARBA" id="ARBA00012438"/>
    </source>
</evidence>
<dbReference type="Pfam" id="PF02518">
    <property type="entry name" value="HATPase_c"/>
    <property type="match status" value="1"/>
</dbReference>
<feature type="transmembrane region" description="Helical" evidence="4">
    <location>
        <begin position="291"/>
        <end position="313"/>
    </location>
</feature>
<evidence type="ECO:0000313" key="8">
    <source>
        <dbReference type="Proteomes" id="UP000683246"/>
    </source>
</evidence>
<organism evidence="7 8">
    <name type="scientific">Vallitalea pronyensis</name>
    <dbReference type="NCBI Taxonomy" id="1348613"/>
    <lineage>
        <taxon>Bacteria</taxon>
        <taxon>Bacillati</taxon>
        <taxon>Bacillota</taxon>
        <taxon>Clostridia</taxon>
        <taxon>Lachnospirales</taxon>
        <taxon>Vallitaleaceae</taxon>
        <taxon>Vallitalea</taxon>
    </lineage>
</organism>
<dbReference type="InterPro" id="IPR036890">
    <property type="entry name" value="HATPase_C_sf"/>
</dbReference>
<keyword evidence="4" id="KW-0472">Membrane</keyword>
<name>A0A8J8SGH5_9FIRM</name>
<sequence>MTWKVLKHQFSNLKLKTKFLTLFVVSFTLLFIFSIFLFNNSLNNYNKNLYGVLKTTLDLSTNNIEENIEELVASSYDFITDSDIQSYLKTINEDTSYDGYSASIKLLDELSVMLFDTDWVMSIHMVYNNLEQLYMAKDTFKFHQPTIQLISKKCEELEGKILWMDPIIHDSSIILARQIRDIDNLSLHPLGTLMIRIDPEQLIQSMDNENINNHFMMMSDKKIIYNHNDELSYKDISRDMYDDSNYHIKKINNQKYFLALKQSKFSNWYFVNYMLYDEVVKDIILSKNIMFLLYILLIIIMLMLIRWIVLGMIKPIESLTKKMFIVEQGNFHIVPPDALNRLKSGDEIAHLEYDFYIMIDKINDLINENYKKQLDVKRFQFKALQAQINPHFLYNTLDSLFCLAKINQQDTIATMIKSLSNLLRKSISDTSTIVSIEEELTLLHDYINIQKFRYEERLRVDIDVHASIKQSKIPKLTLQPIIENAINYGLERKPIVCQIELYSELNKDSFNIYVKDNGCGMSEEFMEQLSKGTIKPKGSGIGIKNINARIHNLYGTNYGLFFKSVLNEGTTVKIKLPYTFDTESGVV</sequence>
<feature type="domain" description="Histidine kinase/HSP90-like ATPase" evidence="5">
    <location>
        <begin position="477"/>
        <end position="578"/>
    </location>
</feature>
<dbReference type="EMBL" id="CP058649">
    <property type="protein sequence ID" value="QUI22780.1"/>
    <property type="molecule type" value="Genomic_DNA"/>
</dbReference>
<dbReference type="Gene3D" id="6.10.340.10">
    <property type="match status" value="1"/>
</dbReference>
<accession>A0A8J8SGH5</accession>
<dbReference type="RefSeq" id="WP_212698275.1">
    <property type="nucleotide sequence ID" value="NZ_CP058649.1"/>
</dbReference>
<protein>
    <recommendedName>
        <fullName evidence="2">histidine kinase</fullName>
        <ecNumber evidence="2">2.7.13.3</ecNumber>
    </recommendedName>
</protein>
<evidence type="ECO:0000259" key="6">
    <source>
        <dbReference type="Pfam" id="PF06580"/>
    </source>
</evidence>
<dbReference type="InterPro" id="IPR003594">
    <property type="entry name" value="HATPase_dom"/>
</dbReference>
<evidence type="ECO:0000313" key="7">
    <source>
        <dbReference type="EMBL" id="QUI22780.1"/>
    </source>
</evidence>
<dbReference type="AlphaFoldDB" id="A0A8J8SGH5"/>
<dbReference type="Pfam" id="PF06580">
    <property type="entry name" value="His_kinase"/>
    <property type="match status" value="1"/>
</dbReference>
<keyword evidence="7" id="KW-0808">Transferase</keyword>
<dbReference type="Proteomes" id="UP000683246">
    <property type="component" value="Chromosome"/>
</dbReference>
<dbReference type="PANTHER" id="PTHR34220:SF7">
    <property type="entry name" value="SENSOR HISTIDINE KINASE YPDA"/>
    <property type="match status" value="1"/>
</dbReference>
<comment type="catalytic activity">
    <reaction evidence="1">
        <text>ATP + protein L-histidine = ADP + protein N-phospho-L-histidine.</text>
        <dbReference type="EC" id="2.7.13.3"/>
    </reaction>
</comment>
<keyword evidence="4" id="KW-0812">Transmembrane</keyword>
<dbReference type="Gene3D" id="3.30.565.10">
    <property type="entry name" value="Histidine kinase-like ATPase, C-terminal domain"/>
    <property type="match status" value="1"/>
</dbReference>
<dbReference type="PRINTS" id="PR00344">
    <property type="entry name" value="BCTRLSENSOR"/>
</dbReference>
<dbReference type="SUPFAM" id="SSF55874">
    <property type="entry name" value="ATPase domain of HSP90 chaperone/DNA topoisomerase II/histidine kinase"/>
    <property type="match status" value="1"/>
</dbReference>
<evidence type="ECO:0000256" key="4">
    <source>
        <dbReference type="SAM" id="Phobius"/>
    </source>
</evidence>
<dbReference type="InterPro" id="IPR004358">
    <property type="entry name" value="Sig_transdc_His_kin-like_C"/>
</dbReference>
<reference evidence="7" key="1">
    <citation type="submission" date="2020-07" db="EMBL/GenBank/DDBJ databases">
        <title>Vallitalea pronyensis genome.</title>
        <authorList>
            <person name="Postec A."/>
        </authorList>
    </citation>
    <scope>NUCLEOTIDE SEQUENCE</scope>
    <source>
        <strain evidence="7">FatNI3</strain>
    </source>
</reference>
<evidence type="ECO:0000256" key="1">
    <source>
        <dbReference type="ARBA" id="ARBA00000085"/>
    </source>
</evidence>
<evidence type="ECO:0000256" key="3">
    <source>
        <dbReference type="ARBA" id="ARBA00023012"/>
    </source>
</evidence>
<feature type="domain" description="Signal transduction histidine kinase internal region" evidence="6">
    <location>
        <begin position="380"/>
        <end position="458"/>
    </location>
</feature>
<keyword evidence="4" id="KW-1133">Transmembrane helix</keyword>
<dbReference type="GO" id="GO:0016020">
    <property type="term" value="C:membrane"/>
    <property type="evidence" value="ECO:0007669"/>
    <property type="project" value="InterPro"/>
</dbReference>
<dbReference type="GO" id="GO:0000155">
    <property type="term" value="F:phosphorelay sensor kinase activity"/>
    <property type="evidence" value="ECO:0007669"/>
    <property type="project" value="InterPro"/>
</dbReference>
<dbReference type="EC" id="2.7.13.3" evidence="2"/>
<keyword evidence="8" id="KW-1185">Reference proteome</keyword>
<dbReference type="InterPro" id="IPR010559">
    <property type="entry name" value="Sig_transdc_His_kin_internal"/>
</dbReference>
<dbReference type="KEGG" id="vpy:HZI73_10985"/>
<gene>
    <name evidence="7" type="ORF">HZI73_10985</name>
</gene>
<dbReference type="InterPro" id="IPR050640">
    <property type="entry name" value="Bact_2-comp_sensor_kinase"/>
</dbReference>
<evidence type="ECO:0000259" key="5">
    <source>
        <dbReference type="Pfam" id="PF02518"/>
    </source>
</evidence>
<keyword evidence="3" id="KW-0902">Two-component regulatory system</keyword>
<keyword evidence="7" id="KW-0418">Kinase</keyword>